<evidence type="ECO:0000313" key="6">
    <source>
        <dbReference type="RefSeq" id="XP_038981987.1"/>
    </source>
</evidence>
<evidence type="ECO:0000256" key="1">
    <source>
        <dbReference type="ARBA" id="ARBA00006643"/>
    </source>
</evidence>
<dbReference type="OrthoDB" id="185373at2759"/>
<dbReference type="GO" id="GO:0003723">
    <property type="term" value="F:RNA binding"/>
    <property type="evidence" value="ECO:0007669"/>
    <property type="project" value="InterPro"/>
</dbReference>
<name>A0A8B9A8F1_PHODC</name>
<feature type="repeat" description="PPR" evidence="3">
    <location>
        <begin position="455"/>
        <end position="485"/>
    </location>
</feature>
<dbReference type="Pfam" id="PF13041">
    <property type="entry name" value="PPR_2"/>
    <property type="match status" value="2"/>
</dbReference>
<dbReference type="GO" id="GO:0010467">
    <property type="term" value="P:gene expression"/>
    <property type="evidence" value="ECO:0007669"/>
    <property type="project" value="UniProtKB-ARBA"/>
</dbReference>
<keyword evidence="5" id="KW-1185">Reference proteome</keyword>
<feature type="repeat" description="PPR" evidence="3">
    <location>
        <begin position="183"/>
        <end position="217"/>
    </location>
</feature>
<reference evidence="5" key="1">
    <citation type="journal article" date="2019" name="Nat. Commun.">
        <title>Genome-wide association mapping of date palm fruit traits.</title>
        <authorList>
            <person name="Hazzouri K.M."/>
            <person name="Gros-Balthazard M."/>
            <person name="Flowers J.M."/>
            <person name="Copetti D."/>
            <person name="Lemansour A."/>
            <person name="Lebrun M."/>
            <person name="Masmoudi K."/>
            <person name="Ferrand S."/>
            <person name="Dhar M.I."/>
            <person name="Fresquez Z.A."/>
            <person name="Rosas U."/>
            <person name="Zhang J."/>
            <person name="Talag J."/>
            <person name="Lee S."/>
            <person name="Kudrna D."/>
            <person name="Powell R.F."/>
            <person name="Leitch I.J."/>
            <person name="Krueger R.R."/>
            <person name="Wing R.A."/>
            <person name="Amiri K.M.A."/>
            <person name="Purugganan M.D."/>
        </authorList>
    </citation>
    <scope>NUCLEOTIDE SEQUENCE [LARGE SCALE GENOMIC DNA]</scope>
    <source>
        <strain evidence="5">cv. Khalas</strain>
    </source>
</reference>
<dbReference type="SUPFAM" id="SSF48452">
    <property type="entry name" value="TPR-like"/>
    <property type="match status" value="1"/>
</dbReference>
<dbReference type="Proteomes" id="UP000228380">
    <property type="component" value="Chromosome 1"/>
</dbReference>
<gene>
    <name evidence="6" type="primary">LOC120110596</name>
</gene>
<dbReference type="Gene3D" id="1.25.40.10">
    <property type="entry name" value="Tetratricopeptide repeat domain"/>
    <property type="match status" value="4"/>
</dbReference>
<evidence type="ECO:0000259" key="4">
    <source>
        <dbReference type="Pfam" id="PF14432"/>
    </source>
</evidence>
<dbReference type="GeneID" id="120110596"/>
<dbReference type="GO" id="GO:0009451">
    <property type="term" value="P:RNA modification"/>
    <property type="evidence" value="ECO:0007669"/>
    <property type="project" value="InterPro"/>
</dbReference>
<dbReference type="InterPro" id="IPR046849">
    <property type="entry name" value="E2_motif"/>
</dbReference>
<dbReference type="RefSeq" id="XP_038981987.1">
    <property type="nucleotide sequence ID" value="XM_039126059.1"/>
</dbReference>
<dbReference type="Pfam" id="PF14432">
    <property type="entry name" value="DYW_deaminase"/>
    <property type="match status" value="1"/>
</dbReference>
<dbReference type="FunFam" id="1.25.40.10:FF:000463">
    <property type="entry name" value="Pentatricopeptide repeat-containing protein"/>
    <property type="match status" value="1"/>
</dbReference>
<dbReference type="InterPro" id="IPR002885">
    <property type="entry name" value="PPR_rpt"/>
</dbReference>
<feature type="repeat" description="PPR" evidence="3">
    <location>
        <begin position="385"/>
        <end position="419"/>
    </location>
</feature>
<feature type="domain" description="DYW" evidence="4">
    <location>
        <begin position="702"/>
        <end position="794"/>
    </location>
</feature>
<dbReference type="PROSITE" id="PS51375">
    <property type="entry name" value="PPR"/>
    <property type="match status" value="5"/>
</dbReference>
<keyword evidence="2" id="KW-0677">Repeat</keyword>
<dbReference type="InterPro" id="IPR046848">
    <property type="entry name" value="E_motif"/>
</dbReference>
<dbReference type="InterPro" id="IPR032867">
    <property type="entry name" value="DYW_dom"/>
</dbReference>
<accession>A0A8B9A8F1</accession>
<dbReference type="PANTHER" id="PTHR47926">
    <property type="entry name" value="PENTATRICOPEPTIDE REPEAT-CONTAINING PROTEIN"/>
    <property type="match status" value="1"/>
</dbReference>
<dbReference type="AlphaFoldDB" id="A0A8B9A8F1"/>
<protein>
    <submittedName>
        <fullName evidence="6">Pentatricopeptide repeat-containing protein At4g30700-like</fullName>
    </submittedName>
</protein>
<dbReference type="FunFam" id="1.25.40.10:FF:001104">
    <property type="entry name" value="Uncharacterized protein"/>
    <property type="match status" value="1"/>
</dbReference>
<feature type="repeat" description="PPR" evidence="3">
    <location>
        <begin position="284"/>
        <end position="318"/>
    </location>
</feature>
<dbReference type="KEGG" id="pda:120110596"/>
<dbReference type="InterPro" id="IPR046960">
    <property type="entry name" value="PPR_At4g14850-like_plant"/>
</dbReference>
<dbReference type="NCBIfam" id="TIGR00756">
    <property type="entry name" value="PPR"/>
    <property type="match status" value="4"/>
</dbReference>
<feature type="repeat" description="PPR" evidence="3">
    <location>
        <begin position="486"/>
        <end position="520"/>
    </location>
</feature>
<evidence type="ECO:0000256" key="2">
    <source>
        <dbReference type="ARBA" id="ARBA00022737"/>
    </source>
</evidence>
<organism evidence="5 6">
    <name type="scientific">Phoenix dactylifera</name>
    <name type="common">Date palm</name>
    <dbReference type="NCBI Taxonomy" id="42345"/>
    <lineage>
        <taxon>Eukaryota</taxon>
        <taxon>Viridiplantae</taxon>
        <taxon>Streptophyta</taxon>
        <taxon>Embryophyta</taxon>
        <taxon>Tracheophyta</taxon>
        <taxon>Spermatophyta</taxon>
        <taxon>Magnoliopsida</taxon>
        <taxon>Liliopsida</taxon>
        <taxon>Arecaceae</taxon>
        <taxon>Coryphoideae</taxon>
        <taxon>Phoeniceae</taxon>
        <taxon>Phoenix</taxon>
    </lineage>
</organism>
<dbReference type="Pfam" id="PF20431">
    <property type="entry name" value="E_motif"/>
    <property type="match status" value="1"/>
</dbReference>
<reference evidence="6" key="2">
    <citation type="submission" date="2025-08" db="UniProtKB">
        <authorList>
            <consortium name="RefSeq"/>
        </authorList>
    </citation>
    <scope>IDENTIFICATION</scope>
    <source>
        <tissue evidence="6">Young leaves</tissue>
    </source>
</reference>
<proteinExistence type="inferred from homology"/>
<dbReference type="GO" id="GO:0008270">
    <property type="term" value="F:zinc ion binding"/>
    <property type="evidence" value="ECO:0007669"/>
    <property type="project" value="InterPro"/>
</dbReference>
<dbReference type="Pfam" id="PF01535">
    <property type="entry name" value="PPR"/>
    <property type="match status" value="4"/>
</dbReference>
<comment type="similarity">
    <text evidence="1">Belongs to the PPR family. PCMP-H subfamily.</text>
</comment>
<dbReference type="Pfam" id="PF20430">
    <property type="entry name" value="Eplus_motif"/>
    <property type="match status" value="1"/>
</dbReference>
<evidence type="ECO:0000313" key="5">
    <source>
        <dbReference type="Proteomes" id="UP000228380"/>
    </source>
</evidence>
<dbReference type="PANTHER" id="PTHR47926:SF452">
    <property type="entry name" value="PENTATRICOPEPTIDE REPEAT-CONTAINING PROTEIN"/>
    <property type="match status" value="1"/>
</dbReference>
<evidence type="ECO:0000256" key="3">
    <source>
        <dbReference type="PROSITE-ProRule" id="PRU00708"/>
    </source>
</evidence>
<dbReference type="FunFam" id="1.25.40.10:FF:000364">
    <property type="entry name" value="Pentatricopeptide repeat (PPR-like) superfamily protein"/>
    <property type="match status" value="1"/>
</dbReference>
<sequence length="794" mass="87407">MLWRSPSYLSSAATSLCLRRRSFYLDLISGASTLRHLDQILAHAILSGRHPDLVTTTKLLHRLADLGSPPTHLLRLFSSVPRPDLFLLNVLLRSLPPSSALLFLSSLRRAHPHLRPDSFTYAFAASATASLLSPAPGRALHARVIIDGFATDPFVGSALTDFYLNFSQVSAAEKVFDGVPDPDTVLWNTLISGLVQNCAFLRSLRVFKQMVMTGARFDSTTLAVVLPAAAELQELIVGMTVHCLGMKSGLAFHSHVVTGFISLYSKCGEIPAAKFLFEQIDEPDLIACNAMISGYSSNGLVGSSVDVFRELLAFRGRPNSSTMVGLIPVSSPFEHESLSRSIHSFAIKSGLYLNSPVSTAFTTVYCRLNDMEAARKVFDAMPEKSMASWNAMISGYAQNGLTEMAISLFREMQDLNVRPNQITVTSTLSACAQLGALTLGKWVHQIITQEDLELNVYVLTALIDMYAKCGSIMEARRIFDGMVEKNVVSWNAMILGYGLHGQGLEALKLFKEMLNARIAPTGVTFLSVLYACSHGGLVEEGRAAFWSMTCDHGIKPGPEHYACMVDLLGRAGQLKEALEFIETVPESAGPGVWGALLGACMKHKETSLARLASEKLFELEPENTSYYVLLSNIYSANRNYPEAAMVRQQDAKSRKLPKTPGCTLIEIRDEVHIFTSGDRSHPQSVLIYSMLDKLTGKMVEAGYRAETDVALYDVEEEEKEHMVKVHSEKLAIVFGLISTEPGSEIRIIKNLRVCLDCHAATKFISRITQRLIIVRDATRFHHFKDGACSCGDFW</sequence>
<dbReference type="InterPro" id="IPR011990">
    <property type="entry name" value="TPR-like_helical_dom_sf"/>
</dbReference>